<feature type="compositionally biased region" description="Basic and acidic residues" evidence="1">
    <location>
        <begin position="1"/>
        <end position="16"/>
    </location>
</feature>
<keyword evidence="3" id="KW-1185">Reference proteome</keyword>
<reference evidence="2 3" key="1">
    <citation type="submission" date="2019-01" db="EMBL/GenBank/DDBJ databases">
        <title>Ktedonosporobacter rubrisoli SCAWS-G2.</title>
        <authorList>
            <person name="Huang Y."/>
            <person name="Yan B."/>
        </authorList>
    </citation>
    <scope>NUCLEOTIDE SEQUENCE [LARGE SCALE GENOMIC DNA]</scope>
    <source>
        <strain evidence="2 3">SCAWS-G2</strain>
    </source>
</reference>
<proteinExistence type="predicted"/>
<gene>
    <name evidence="2" type="ORF">EPA93_38130</name>
</gene>
<name>A0A4P6K0B0_KTERU</name>
<sequence length="178" mass="19434">MAKFPDWHTFSERPGPEDSDLLSPAAEVAALLQQQQAALAAAGKAEEQAKASGIKALVQQAVFVYRFEAALKLLAARLEPAVQKKLVSLRIIKDQMRDALQQEGIEIEDLLGKAYDEVAEHVEVQGWLHRAEFTSEVVAEVRIPVITYQGAIVQSGVVVMGAPTQSSEEQIHTSSMLD</sequence>
<dbReference type="Proteomes" id="UP000290365">
    <property type="component" value="Chromosome"/>
</dbReference>
<dbReference type="EMBL" id="CP035758">
    <property type="protein sequence ID" value="QBD81479.1"/>
    <property type="molecule type" value="Genomic_DNA"/>
</dbReference>
<evidence type="ECO:0000313" key="2">
    <source>
        <dbReference type="EMBL" id="QBD81479.1"/>
    </source>
</evidence>
<evidence type="ECO:0008006" key="4">
    <source>
        <dbReference type="Google" id="ProtNLM"/>
    </source>
</evidence>
<feature type="region of interest" description="Disordered" evidence="1">
    <location>
        <begin position="1"/>
        <end position="21"/>
    </location>
</feature>
<protein>
    <recommendedName>
        <fullName evidence="4">Nucleotide exchange factor GrpE</fullName>
    </recommendedName>
</protein>
<dbReference type="KEGG" id="kbs:EPA93_38130"/>
<dbReference type="RefSeq" id="WP_129892540.1">
    <property type="nucleotide sequence ID" value="NZ_CP035758.1"/>
</dbReference>
<dbReference type="OrthoDB" id="3480312at2"/>
<dbReference type="AlphaFoldDB" id="A0A4P6K0B0"/>
<accession>A0A4P6K0B0</accession>
<organism evidence="2 3">
    <name type="scientific">Ktedonosporobacter rubrisoli</name>
    <dbReference type="NCBI Taxonomy" id="2509675"/>
    <lineage>
        <taxon>Bacteria</taxon>
        <taxon>Bacillati</taxon>
        <taxon>Chloroflexota</taxon>
        <taxon>Ktedonobacteria</taxon>
        <taxon>Ktedonobacterales</taxon>
        <taxon>Ktedonosporobacteraceae</taxon>
        <taxon>Ktedonosporobacter</taxon>
    </lineage>
</organism>
<evidence type="ECO:0000313" key="3">
    <source>
        <dbReference type="Proteomes" id="UP000290365"/>
    </source>
</evidence>
<evidence type="ECO:0000256" key="1">
    <source>
        <dbReference type="SAM" id="MobiDB-lite"/>
    </source>
</evidence>